<evidence type="ECO:0000313" key="2">
    <source>
        <dbReference type="EMBL" id="KAJ1186318.1"/>
    </source>
</evidence>
<sequence length="78" mass="8659">MVSAGASDRWSETGLEKERKQVRAEQNTLIARKLGTVGPGLASATGVDVGSTSRTGLREAHKEDPDQLQEERHRKRWM</sequence>
<feature type="compositionally biased region" description="Basic and acidic residues" evidence="1">
    <location>
        <begin position="56"/>
        <end position="72"/>
    </location>
</feature>
<reference evidence="2" key="1">
    <citation type="journal article" date="2022" name="bioRxiv">
        <title>Sequencing and chromosome-scale assembly of the giantPleurodeles waltlgenome.</title>
        <authorList>
            <person name="Brown T."/>
            <person name="Elewa A."/>
            <person name="Iarovenko S."/>
            <person name="Subramanian E."/>
            <person name="Araus A.J."/>
            <person name="Petzold A."/>
            <person name="Susuki M."/>
            <person name="Suzuki K.-i.T."/>
            <person name="Hayashi T."/>
            <person name="Toyoda A."/>
            <person name="Oliveira C."/>
            <person name="Osipova E."/>
            <person name="Leigh N.D."/>
            <person name="Simon A."/>
            <person name="Yun M.H."/>
        </authorList>
    </citation>
    <scope>NUCLEOTIDE SEQUENCE</scope>
    <source>
        <strain evidence="2">20211129_DDA</strain>
        <tissue evidence="2">Liver</tissue>
    </source>
</reference>
<keyword evidence="3" id="KW-1185">Reference proteome</keyword>
<protein>
    <submittedName>
        <fullName evidence="2">Uncharacterized protein</fullName>
    </submittedName>
</protein>
<accession>A0AAV7UBK3</accession>
<dbReference type="EMBL" id="JANPWB010000005">
    <property type="protein sequence ID" value="KAJ1186318.1"/>
    <property type="molecule type" value="Genomic_DNA"/>
</dbReference>
<feature type="region of interest" description="Disordered" evidence="1">
    <location>
        <begin position="38"/>
        <end position="78"/>
    </location>
</feature>
<name>A0AAV7UBK3_PLEWA</name>
<dbReference type="AlphaFoldDB" id="A0AAV7UBK3"/>
<evidence type="ECO:0000256" key="1">
    <source>
        <dbReference type="SAM" id="MobiDB-lite"/>
    </source>
</evidence>
<gene>
    <name evidence="2" type="ORF">NDU88_003101</name>
</gene>
<comment type="caution">
    <text evidence="2">The sequence shown here is derived from an EMBL/GenBank/DDBJ whole genome shotgun (WGS) entry which is preliminary data.</text>
</comment>
<proteinExistence type="predicted"/>
<feature type="compositionally biased region" description="Basic and acidic residues" evidence="1">
    <location>
        <begin position="9"/>
        <end position="23"/>
    </location>
</feature>
<feature type="region of interest" description="Disordered" evidence="1">
    <location>
        <begin position="1"/>
        <end position="23"/>
    </location>
</feature>
<dbReference type="Proteomes" id="UP001066276">
    <property type="component" value="Chromosome 3_1"/>
</dbReference>
<organism evidence="2 3">
    <name type="scientific">Pleurodeles waltl</name>
    <name type="common">Iberian ribbed newt</name>
    <dbReference type="NCBI Taxonomy" id="8319"/>
    <lineage>
        <taxon>Eukaryota</taxon>
        <taxon>Metazoa</taxon>
        <taxon>Chordata</taxon>
        <taxon>Craniata</taxon>
        <taxon>Vertebrata</taxon>
        <taxon>Euteleostomi</taxon>
        <taxon>Amphibia</taxon>
        <taxon>Batrachia</taxon>
        <taxon>Caudata</taxon>
        <taxon>Salamandroidea</taxon>
        <taxon>Salamandridae</taxon>
        <taxon>Pleurodelinae</taxon>
        <taxon>Pleurodeles</taxon>
    </lineage>
</organism>
<evidence type="ECO:0000313" key="3">
    <source>
        <dbReference type="Proteomes" id="UP001066276"/>
    </source>
</evidence>